<comment type="caution">
    <text evidence="1">The sequence shown here is derived from an EMBL/GenBank/DDBJ whole genome shotgun (WGS) entry which is preliminary data.</text>
</comment>
<dbReference type="PANTHER" id="PTHR33053">
    <property type="entry name" value="PROTEIN, PUTATIVE-RELATED"/>
    <property type="match status" value="1"/>
</dbReference>
<dbReference type="EMBL" id="JAVRBK010000010">
    <property type="protein sequence ID" value="KAK5638535.1"/>
    <property type="molecule type" value="Genomic_DNA"/>
</dbReference>
<dbReference type="AlphaFoldDB" id="A0AAN7UUI8"/>
<organism evidence="1 2">
    <name type="scientific">Pyrocoelia pectoralis</name>
    <dbReference type="NCBI Taxonomy" id="417401"/>
    <lineage>
        <taxon>Eukaryota</taxon>
        <taxon>Metazoa</taxon>
        <taxon>Ecdysozoa</taxon>
        <taxon>Arthropoda</taxon>
        <taxon>Hexapoda</taxon>
        <taxon>Insecta</taxon>
        <taxon>Pterygota</taxon>
        <taxon>Neoptera</taxon>
        <taxon>Endopterygota</taxon>
        <taxon>Coleoptera</taxon>
        <taxon>Polyphaga</taxon>
        <taxon>Elateriformia</taxon>
        <taxon>Elateroidea</taxon>
        <taxon>Lampyridae</taxon>
        <taxon>Lampyrinae</taxon>
        <taxon>Pyrocoelia</taxon>
    </lineage>
</organism>
<name>A0AAN7UUI8_9COLE</name>
<proteinExistence type="predicted"/>
<dbReference type="Proteomes" id="UP001329430">
    <property type="component" value="Chromosome 10"/>
</dbReference>
<gene>
    <name evidence="1" type="ORF">RI129_012830</name>
</gene>
<reference evidence="1 2" key="1">
    <citation type="journal article" date="2024" name="Insects">
        <title>An Improved Chromosome-Level Genome Assembly of the Firefly Pyrocoelia pectoralis.</title>
        <authorList>
            <person name="Fu X."/>
            <person name="Meyer-Rochow V.B."/>
            <person name="Ballantyne L."/>
            <person name="Zhu X."/>
        </authorList>
    </citation>
    <scope>NUCLEOTIDE SEQUENCE [LARGE SCALE GENOMIC DNA]</scope>
    <source>
        <strain evidence="1">XCY_ONT2</strain>
    </source>
</reference>
<dbReference type="PANTHER" id="PTHR33053:SF24">
    <property type="entry name" value="TRANSPOSASE DOMAIN-CONTAINING PROTEIN"/>
    <property type="match status" value="1"/>
</dbReference>
<accession>A0AAN7UUI8</accession>
<evidence type="ECO:0000313" key="1">
    <source>
        <dbReference type="EMBL" id="KAK5638535.1"/>
    </source>
</evidence>
<evidence type="ECO:0000313" key="2">
    <source>
        <dbReference type="Proteomes" id="UP001329430"/>
    </source>
</evidence>
<keyword evidence="2" id="KW-1185">Reference proteome</keyword>
<evidence type="ECO:0008006" key="3">
    <source>
        <dbReference type="Google" id="ProtNLM"/>
    </source>
</evidence>
<protein>
    <recommendedName>
        <fullName evidence="3">DUF4218 domain-containing protein</fullName>
    </recommendedName>
</protein>
<sequence>MVNNNSSDLSSSLHNDNKNQTYNLTNELRQFAVRNKVPHSTITDLLHVLHPIHPELPLHAKTLLKTSRTTFAKKQLNNGEYIHFGIKSYLKLFLTKNPFHTNLIKMSFNIDGIPLFKSSSTTFWPILGLIINLQGIKQKPFAIGVFCGTSKPAPLSSFLEDFISELSELCTKSHGGYSSCDKCTVEGEYINRRVVLDSTSAPRRTDESFSLQIDEGHHTGISPLTQLNIGMVSLFPIDYMHSVCLGVMKKLLTSWVSGYPIHVRLDSRSVNSISTQLKHLGLFVPYEFNRKPRSLSELPRYKATEFRTFLLYTGPIVLNKIIDVALYEHFMLLHVAATVLLSKRHLSNLGCDFVQTLMNKFIKYCKLTYGLEYLVYNVHTLTHLSEEANIYGPLDTVSAFPFENYLGEMKRFIRSPNKPLEQLCQRLKEANDEFINAKDLTLLYSIQHFDGPLIENYFNCKQYKKLFSNNLLYVVKSFSNKNSYCLTKNYKVMQISNIVVDNNNNIFFIGNKFLSYQPLFDYPCNSQDLNIYRISSLSSDLEGIAFNNIVTKCMLFVDANETWACFPLLH</sequence>